<dbReference type="EMBL" id="CP002382">
    <property type="protein sequence ID" value="AEP10699.1"/>
    <property type="molecule type" value="Genomic_DNA"/>
</dbReference>
<dbReference type="STRING" id="856793.MICA_2397"/>
<proteinExistence type="predicted"/>
<accession>G2KMK6</accession>
<dbReference type="AlphaFoldDB" id="G2KMK6"/>
<dbReference type="Proteomes" id="UP000009286">
    <property type="component" value="Chromosome"/>
</dbReference>
<protein>
    <submittedName>
        <fullName evidence="1">Uncharacterized protein</fullName>
    </submittedName>
</protein>
<sequence>MIYNNNTPIRPGFARGEWSFPVFCPVSGEFGEMLCNMM</sequence>
<reference evidence="1 2" key="1">
    <citation type="journal article" date="2011" name="BMC Genomics">
        <title>Genomic insights into an obligate epibiotic bacterial predator: Micavibrio aeruginosavorus ARL-13.</title>
        <authorList>
            <person name="Wang Z."/>
            <person name="Kadouri D."/>
            <person name="Wu M."/>
        </authorList>
    </citation>
    <scope>NUCLEOTIDE SEQUENCE [LARGE SCALE GENOMIC DNA]</scope>
    <source>
        <strain evidence="1 2">ARL-13</strain>
    </source>
</reference>
<evidence type="ECO:0000313" key="1">
    <source>
        <dbReference type="EMBL" id="AEP10699.1"/>
    </source>
</evidence>
<keyword evidence="2" id="KW-1185">Reference proteome</keyword>
<name>G2KMK6_MICAA</name>
<evidence type="ECO:0000313" key="2">
    <source>
        <dbReference type="Proteomes" id="UP000009286"/>
    </source>
</evidence>
<dbReference type="KEGG" id="mai:MICA_2397"/>
<gene>
    <name evidence="1" type="ordered locus">MICA_2397</name>
</gene>
<organism evidence="1 2">
    <name type="scientific">Micavibrio aeruginosavorus (strain ARL-13)</name>
    <dbReference type="NCBI Taxonomy" id="856793"/>
    <lineage>
        <taxon>Bacteria</taxon>
        <taxon>Pseudomonadati</taxon>
        <taxon>Bdellovibrionota</taxon>
        <taxon>Bdellovibrionia</taxon>
        <taxon>Bdellovibrionales</taxon>
        <taxon>Pseudobdellovibrionaceae</taxon>
        <taxon>Micavibrio</taxon>
    </lineage>
</organism>
<dbReference type="HOGENOM" id="CLU_3330104_0_0_5"/>